<dbReference type="PANTHER" id="PTHR28186:SF1">
    <property type="entry name" value="MEIOTICALLY UP-REGULATED GENE 9 PROTEIN"/>
    <property type="match status" value="1"/>
</dbReference>
<dbReference type="InterPro" id="IPR018809">
    <property type="entry name" value="DUF2406"/>
</dbReference>
<dbReference type="AlphaFoldDB" id="A0A9W9D0W8"/>
<evidence type="ECO:0000313" key="2">
    <source>
        <dbReference type="EMBL" id="KAJ4396902.1"/>
    </source>
</evidence>
<reference evidence="2" key="1">
    <citation type="submission" date="2022-10" db="EMBL/GenBank/DDBJ databases">
        <title>Tapping the CABI collections for fungal endophytes: first genome assemblies for Collariella, Neodidymelliopsis, Ascochyta clinopodiicola, Didymella pomorum, Didymosphaeria variabile, Neocosmospora piperis and Neocucurbitaria cava.</title>
        <authorList>
            <person name="Hill R."/>
        </authorList>
    </citation>
    <scope>NUCLEOTIDE SEQUENCE</scope>
    <source>
        <strain evidence="2">IMI 355082</strain>
    </source>
</reference>
<dbReference type="EMBL" id="JAPEVB010000001">
    <property type="protein sequence ID" value="KAJ4396902.1"/>
    <property type="molecule type" value="Genomic_DNA"/>
</dbReference>
<feature type="region of interest" description="Disordered" evidence="1">
    <location>
        <begin position="143"/>
        <end position="359"/>
    </location>
</feature>
<feature type="region of interest" description="Disordered" evidence="1">
    <location>
        <begin position="107"/>
        <end position="126"/>
    </location>
</feature>
<protein>
    <submittedName>
        <fullName evidence="2">Uncharacterized protein</fullName>
    </submittedName>
</protein>
<sequence length="359" mass="39731">MATLQNNHPLPTPPGQQNPGYQQSSYQPAQHSQRPAHKPRRSRGLSFKSDHSSGSKENKENLTETHREKEAKRLHTKADPTMALSEIEPGVVAAQSQQTMDSLRETQHTDLEGNVITDPDLSNPTRWRLERPLDTIRSFEAAIRKRDRSSMLPPGDNESVMSYNNRSSFYGGNGYGGRFQHSSYYSASRPPSGAWDQQQQPPQGRWGPPPDRRRYPPVSQYGSRAPGGNLYPGPNAPSDHRSYETVASGSGTSGERPGYVTDPTSSENSSIDRRPSPQKRQPEPVDDYGIGFSQASQYQPSTFSASGNGGRPQNFQGGGTGPAVPSKGSMLRKPVQTVQEQEEKQKKRKSWFSLKGNRN</sequence>
<feature type="compositionally biased region" description="Basic residues" evidence="1">
    <location>
        <begin position="34"/>
        <end position="43"/>
    </location>
</feature>
<keyword evidence="3" id="KW-1185">Reference proteome</keyword>
<feature type="region of interest" description="Disordered" evidence="1">
    <location>
        <begin position="1"/>
        <end position="102"/>
    </location>
</feature>
<feature type="compositionally biased region" description="Polar residues" evidence="1">
    <location>
        <begin position="293"/>
        <end position="315"/>
    </location>
</feature>
<dbReference type="OrthoDB" id="5330253at2759"/>
<evidence type="ECO:0000313" key="3">
    <source>
        <dbReference type="Proteomes" id="UP001140453"/>
    </source>
</evidence>
<feature type="compositionally biased region" description="Low complexity" evidence="1">
    <location>
        <begin position="195"/>
        <end position="206"/>
    </location>
</feature>
<dbReference type="Pfam" id="PF10295">
    <property type="entry name" value="DUF2406"/>
    <property type="match status" value="1"/>
</dbReference>
<feature type="compositionally biased region" description="Basic and acidic residues" evidence="1">
    <location>
        <begin position="48"/>
        <end position="78"/>
    </location>
</feature>
<evidence type="ECO:0000256" key="1">
    <source>
        <dbReference type="SAM" id="MobiDB-lite"/>
    </source>
</evidence>
<proteinExistence type="predicted"/>
<feature type="compositionally biased region" description="Basic and acidic residues" evidence="1">
    <location>
        <begin position="270"/>
        <end position="283"/>
    </location>
</feature>
<comment type="caution">
    <text evidence="2">The sequence shown here is derived from an EMBL/GenBank/DDBJ whole genome shotgun (WGS) entry which is preliminary data.</text>
</comment>
<accession>A0A9W9D0W8</accession>
<dbReference type="PANTHER" id="PTHR28186">
    <property type="entry name" value="MEIOTICALLY UP-REGULATED GENE 9 PROTEIN"/>
    <property type="match status" value="1"/>
</dbReference>
<name>A0A9W9D0W8_9PEZI</name>
<dbReference type="Proteomes" id="UP001140453">
    <property type="component" value="Unassembled WGS sequence"/>
</dbReference>
<gene>
    <name evidence="2" type="ORF">N0V93_001124</name>
</gene>
<organism evidence="2 3">
    <name type="scientific">Gnomoniopsis smithogilvyi</name>
    <dbReference type="NCBI Taxonomy" id="1191159"/>
    <lineage>
        <taxon>Eukaryota</taxon>
        <taxon>Fungi</taxon>
        <taxon>Dikarya</taxon>
        <taxon>Ascomycota</taxon>
        <taxon>Pezizomycotina</taxon>
        <taxon>Sordariomycetes</taxon>
        <taxon>Sordariomycetidae</taxon>
        <taxon>Diaporthales</taxon>
        <taxon>Gnomoniaceae</taxon>
        <taxon>Gnomoniopsis</taxon>
    </lineage>
</organism>
<feature type="compositionally biased region" description="Polar residues" evidence="1">
    <location>
        <begin position="17"/>
        <end position="33"/>
    </location>
</feature>
<feature type="compositionally biased region" description="Polar residues" evidence="1">
    <location>
        <begin position="159"/>
        <end position="170"/>
    </location>
</feature>